<name>A0A9X0BZD0_9EURO</name>
<dbReference type="GeneID" id="81623083"/>
<accession>A0A9X0BZD0</accession>
<reference evidence="1" key="1">
    <citation type="submission" date="2022-12" db="EMBL/GenBank/DDBJ databases">
        <authorList>
            <person name="Petersen C."/>
        </authorList>
    </citation>
    <scope>NUCLEOTIDE SEQUENCE</scope>
    <source>
        <strain evidence="1">IBT 30728</strain>
    </source>
</reference>
<dbReference type="RefSeq" id="XP_056792793.1">
    <property type="nucleotide sequence ID" value="XM_056932834.1"/>
</dbReference>
<reference evidence="1" key="2">
    <citation type="journal article" date="2023" name="IMA Fungus">
        <title>Comparative genomic study of the Penicillium genus elucidates a diverse pangenome and 15 lateral gene transfer events.</title>
        <authorList>
            <person name="Petersen C."/>
            <person name="Sorensen T."/>
            <person name="Nielsen M.R."/>
            <person name="Sondergaard T.E."/>
            <person name="Sorensen J.L."/>
            <person name="Fitzpatrick D.A."/>
            <person name="Frisvad J.C."/>
            <person name="Nielsen K.L."/>
        </authorList>
    </citation>
    <scope>NUCLEOTIDE SEQUENCE</scope>
    <source>
        <strain evidence="1">IBT 30728</strain>
    </source>
</reference>
<sequence>MEDEYWKLFRDRQINDLLDLNDTPAEESSEWREIANQQDLDILHETCTATDGQHEHQNHLPIPLTNGLPEPVSATVIEHVAMLPEYPQTHDAGYAYVVNLEGLSTKQAKAAVTSFQYSYRRSGSPSPVFNAFLGCQTIKTAYRCSGVKACQSLEPSLSLKHHHHADEELFCSMATARRMVHQSDSFRLPQQNSTALYHAAKEKFLHQKACRQQNESCRLVYGIYDHPNIAGVRSHYLACYNSKSSEPGNHYHHSLVGKDSSLDIHLLKHLIDHDKPTIFQECGVIKQQSSRQPKCGVIHPQGQGKMQTHDCSVYFCTYMPLDIRTHPYAIFYSRGCHTHPPPPPNRPPWLIMDDILDLICRMQTPDLTLSVFLRSPALREFCRKYNCKTLSQIHHSFVNSDRFSAIILKQRALAYPCGRQLAGIKHELRRDPSLRLYIREISDTEHGTFIFCAFDEQIKHLASLPSFEVDMSYKRVKGPFNEVIFAVFLPSHGKIMTLLRVFTDQETPEGYQFLFQKVFSLVSDVANQPFEFHYLHGRGLKAIVSDMCPRQMTVLGKYLQTVDPQKREWQFQLQNIIVFCHNPHLKRWAEHKKHRVIAAGLCKALEQSHYKSYFLGFVTDLKKVWGAAAI</sequence>
<evidence type="ECO:0000313" key="1">
    <source>
        <dbReference type="EMBL" id="KAJ5491665.1"/>
    </source>
</evidence>
<gene>
    <name evidence="1" type="ORF">N7539_003232</name>
</gene>
<protein>
    <submittedName>
        <fullName evidence="1">Uncharacterized protein</fullName>
    </submittedName>
</protein>
<comment type="caution">
    <text evidence="1">The sequence shown here is derived from an EMBL/GenBank/DDBJ whole genome shotgun (WGS) entry which is preliminary data.</text>
</comment>
<dbReference type="Proteomes" id="UP001148312">
    <property type="component" value="Unassembled WGS sequence"/>
</dbReference>
<organism evidence="1 2">
    <name type="scientific">Penicillium diatomitis</name>
    <dbReference type="NCBI Taxonomy" id="2819901"/>
    <lineage>
        <taxon>Eukaryota</taxon>
        <taxon>Fungi</taxon>
        <taxon>Dikarya</taxon>
        <taxon>Ascomycota</taxon>
        <taxon>Pezizomycotina</taxon>
        <taxon>Eurotiomycetes</taxon>
        <taxon>Eurotiomycetidae</taxon>
        <taxon>Eurotiales</taxon>
        <taxon>Aspergillaceae</taxon>
        <taxon>Penicillium</taxon>
    </lineage>
</organism>
<dbReference type="AlphaFoldDB" id="A0A9X0BZD0"/>
<proteinExistence type="predicted"/>
<dbReference type="EMBL" id="JAPWDQ010000003">
    <property type="protein sequence ID" value="KAJ5491665.1"/>
    <property type="molecule type" value="Genomic_DNA"/>
</dbReference>
<evidence type="ECO:0000313" key="2">
    <source>
        <dbReference type="Proteomes" id="UP001148312"/>
    </source>
</evidence>
<keyword evidence="2" id="KW-1185">Reference proteome</keyword>